<feature type="transmembrane region" description="Helical" evidence="1">
    <location>
        <begin position="47"/>
        <end position="71"/>
    </location>
</feature>
<evidence type="ECO:0000313" key="2">
    <source>
        <dbReference type="EMBL" id="MFC0389976.1"/>
    </source>
</evidence>
<evidence type="ECO:0008006" key="4">
    <source>
        <dbReference type="Google" id="ProtNLM"/>
    </source>
</evidence>
<evidence type="ECO:0000313" key="3">
    <source>
        <dbReference type="Proteomes" id="UP001589818"/>
    </source>
</evidence>
<dbReference type="RefSeq" id="WP_204822174.1">
    <property type="nucleotide sequence ID" value="NZ_JANHOF010000005.1"/>
</dbReference>
<organism evidence="2 3">
    <name type="scientific">Paenibacillus mendelii</name>
    <dbReference type="NCBI Taxonomy" id="206163"/>
    <lineage>
        <taxon>Bacteria</taxon>
        <taxon>Bacillati</taxon>
        <taxon>Bacillota</taxon>
        <taxon>Bacilli</taxon>
        <taxon>Bacillales</taxon>
        <taxon>Paenibacillaceae</taxon>
        <taxon>Paenibacillus</taxon>
    </lineage>
</organism>
<proteinExistence type="predicted"/>
<reference evidence="2 3" key="1">
    <citation type="submission" date="2024-09" db="EMBL/GenBank/DDBJ databases">
        <authorList>
            <person name="Sun Q."/>
            <person name="Mori K."/>
        </authorList>
    </citation>
    <scope>NUCLEOTIDE SEQUENCE [LARGE SCALE GENOMIC DNA]</scope>
    <source>
        <strain evidence="2 3">CCM 4839</strain>
    </source>
</reference>
<keyword evidence="1" id="KW-0472">Membrane</keyword>
<dbReference type="Proteomes" id="UP001589818">
    <property type="component" value="Unassembled WGS sequence"/>
</dbReference>
<keyword evidence="1" id="KW-1133">Transmembrane helix</keyword>
<name>A0ABV6J276_9BACL</name>
<dbReference type="EMBL" id="JBHLVF010000005">
    <property type="protein sequence ID" value="MFC0389976.1"/>
    <property type="molecule type" value="Genomic_DNA"/>
</dbReference>
<evidence type="ECO:0000256" key="1">
    <source>
        <dbReference type="SAM" id="Phobius"/>
    </source>
</evidence>
<gene>
    <name evidence="2" type="ORF">ACFFJ8_01165</name>
</gene>
<comment type="caution">
    <text evidence="2">The sequence shown here is derived from an EMBL/GenBank/DDBJ whole genome shotgun (WGS) entry which is preliminary data.</text>
</comment>
<sequence>MNDSEKWDGLLRQALAPAAEPEEELNESIINRYKERNRMKRVNSKRISIGVLVAVCTLVLSITAVAAAQLFSSKQVAQHLGDQVLAQAFESRDAIEVNQSVASGDYNFTLHGIVSGVGLSGLNSSAQDINPERTYAVVSIAKQDGSPMPATSDPEYGQEPFFISPFIKGQKPWQVNIITMNGGYSELVVDGIMYRLIECDDVEMFADRGVYLAVSSGDTFFNNKAYAYNEATGEISPKTDYKGTAILFDLPLDKAKADTAQAEAYLKDLLKEPSSDTTANPAGPVDDAEAAMVKRMEELKKKLPDGTVILNPSKK</sequence>
<keyword evidence="1" id="KW-0812">Transmembrane</keyword>
<protein>
    <recommendedName>
        <fullName evidence="4">DUF4179 domain-containing protein</fullName>
    </recommendedName>
</protein>
<keyword evidence="3" id="KW-1185">Reference proteome</keyword>
<accession>A0ABV6J276</accession>